<dbReference type="EMBL" id="JAUTBK010000002">
    <property type="protein sequence ID" value="MDQ1209108.1"/>
    <property type="molecule type" value="Genomic_DNA"/>
</dbReference>
<reference evidence="2 3" key="1">
    <citation type="submission" date="2023-07" db="EMBL/GenBank/DDBJ databases">
        <title>Functional and genomic diversity of the sorghum phyllosphere microbiome.</title>
        <authorList>
            <person name="Shade A."/>
        </authorList>
    </citation>
    <scope>NUCLEOTIDE SEQUENCE [LARGE SCALE GENOMIC DNA]</scope>
    <source>
        <strain evidence="2 3">SORGH_AS_0887</strain>
    </source>
</reference>
<keyword evidence="3" id="KW-1185">Reference proteome</keyword>
<dbReference type="Pfam" id="PF01557">
    <property type="entry name" value="FAA_hydrolase"/>
    <property type="match status" value="1"/>
</dbReference>
<feature type="domain" description="Fumarylacetoacetase-like C-terminal" evidence="1">
    <location>
        <begin position="7"/>
        <end position="124"/>
    </location>
</feature>
<dbReference type="PANTHER" id="PTHR43069">
    <property type="entry name" value="FUMARYLACETOACETASE"/>
    <property type="match status" value="1"/>
</dbReference>
<evidence type="ECO:0000259" key="1">
    <source>
        <dbReference type="Pfam" id="PF01557"/>
    </source>
</evidence>
<comment type="caution">
    <text evidence="2">The sequence shown here is derived from an EMBL/GenBank/DDBJ whole genome shotgun (WGS) entry which is preliminary data.</text>
</comment>
<proteinExistence type="predicted"/>
<dbReference type="InterPro" id="IPR036663">
    <property type="entry name" value="Fumarylacetoacetase_C_sf"/>
</dbReference>
<name>A0ABU0UXX3_ACIBI</name>
<dbReference type="InterPro" id="IPR005959">
    <property type="entry name" value="Fumarylacetoacetase"/>
</dbReference>
<protein>
    <submittedName>
        <fullName evidence="2">Fumarylacetoacetase</fullName>
    </submittedName>
</protein>
<dbReference type="Gene3D" id="3.90.850.10">
    <property type="entry name" value="Fumarylacetoacetase-like, C-terminal domain"/>
    <property type="match status" value="1"/>
</dbReference>
<organism evidence="2 3">
    <name type="scientific">Acinetobacter baylyi</name>
    <dbReference type="NCBI Taxonomy" id="202950"/>
    <lineage>
        <taxon>Bacteria</taxon>
        <taxon>Pseudomonadati</taxon>
        <taxon>Pseudomonadota</taxon>
        <taxon>Gammaproteobacteria</taxon>
        <taxon>Moraxellales</taxon>
        <taxon>Moraxellaceae</taxon>
        <taxon>Acinetobacter</taxon>
    </lineage>
</organism>
<accession>A0ABU0UXX3</accession>
<dbReference type="SUPFAM" id="SSF56529">
    <property type="entry name" value="FAH"/>
    <property type="match status" value="1"/>
</dbReference>
<sequence length="142" mass="15820">MTGRRVTCQWEYVPLGPFNAKSFASSISPWIVTLEALEPFKTSSPAQNPLPLTYLQEDLSANSYDIYLSVELKAKHQEQADIICKTNFKYMYWSIAQQLTHHTVAGCNVQVSDLMGSGTISGPTPDSYGSLLEITWNNSKPL</sequence>
<evidence type="ECO:0000313" key="3">
    <source>
        <dbReference type="Proteomes" id="UP001233360"/>
    </source>
</evidence>
<dbReference type="InterPro" id="IPR011234">
    <property type="entry name" value="Fumarylacetoacetase-like_C"/>
</dbReference>
<gene>
    <name evidence="2" type="ORF">QE380_002031</name>
</gene>
<dbReference type="Proteomes" id="UP001233360">
    <property type="component" value="Unassembled WGS sequence"/>
</dbReference>
<evidence type="ECO:0000313" key="2">
    <source>
        <dbReference type="EMBL" id="MDQ1209108.1"/>
    </source>
</evidence>
<dbReference type="PANTHER" id="PTHR43069:SF2">
    <property type="entry name" value="FUMARYLACETOACETASE"/>
    <property type="match status" value="1"/>
</dbReference>